<evidence type="ECO:0000259" key="5">
    <source>
        <dbReference type="PROSITE" id="PS01124"/>
    </source>
</evidence>
<comment type="caution">
    <text evidence="4">Lacks conserved residue(s) required for the propagation of feature annotation.</text>
</comment>
<dbReference type="PROSITE" id="PS50110">
    <property type="entry name" value="RESPONSE_REGULATORY"/>
    <property type="match status" value="1"/>
</dbReference>
<dbReference type="SMART" id="SM00342">
    <property type="entry name" value="HTH_ARAC"/>
    <property type="match status" value="1"/>
</dbReference>
<evidence type="ECO:0000259" key="6">
    <source>
        <dbReference type="PROSITE" id="PS50110"/>
    </source>
</evidence>
<dbReference type="GO" id="GO:0000160">
    <property type="term" value="P:phosphorelay signal transduction system"/>
    <property type="evidence" value="ECO:0007669"/>
    <property type="project" value="InterPro"/>
</dbReference>
<dbReference type="InterPro" id="IPR011006">
    <property type="entry name" value="CheY-like_superfamily"/>
</dbReference>
<reference evidence="7 8" key="1">
    <citation type="submission" date="2018-12" db="EMBL/GenBank/DDBJ databases">
        <title>Bacillus chawlae sp. nov., Bacillus glennii sp. nov., and Bacillus saganii sp. nov. Isolated from the Vehicle Assembly Building at Kennedy Space Center where the Viking Spacecraft were Assembled.</title>
        <authorList>
            <person name="Seuylemezian A."/>
            <person name="Vaishampayan P."/>
        </authorList>
    </citation>
    <scope>NUCLEOTIDE SEQUENCE [LARGE SCALE GENOMIC DNA]</scope>
    <source>
        <strain evidence="7 8">L5</strain>
    </source>
</reference>
<dbReference type="SUPFAM" id="SSF52172">
    <property type="entry name" value="CheY-like"/>
    <property type="match status" value="1"/>
</dbReference>
<evidence type="ECO:0000256" key="4">
    <source>
        <dbReference type="PROSITE-ProRule" id="PRU00169"/>
    </source>
</evidence>
<feature type="domain" description="Response regulatory" evidence="6">
    <location>
        <begin position="3"/>
        <end position="119"/>
    </location>
</feature>
<dbReference type="InterPro" id="IPR009057">
    <property type="entry name" value="Homeodomain-like_sf"/>
</dbReference>
<organism evidence="7 8">
    <name type="scientific">Peribacillus cavernae</name>
    <dbReference type="NCBI Taxonomy" id="1674310"/>
    <lineage>
        <taxon>Bacteria</taxon>
        <taxon>Bacillati</taxon>
        <taxon>Bacillota</taxon>
        <taxon>Bacilli</taxon>
        <taxon>Bacillales</taxon>
        <taxon>Bacillaceae</taxon>
        <taxon>Peribacillus</taxon>
    </lineage>
</organism>
<dbReference type="PROSITE" id="PS01124">
    <property type="entry name" value="HTH_ARAC_FAMILY_2"/>
    <property type="match status" value="1"/>
</dbReference>
<dbReference type="InterPro" id="IPR018062">
    <property type="entry name" value="HTH_AraC-typ_CS"/>
</dbReference>
<comment type="caution">
    <text evidence="7">The sequence shown here is derived from an EMBL/GenBank/DDBJ whole genome shotgun (WGS) entry which is preliminary data.</text>
</comment>
<dbReference type="PANTHER" id="PTHR43280">
    <property type="entry name" value="ARAC-FAMILY TRANSCRIPTIONAL REGULATOR"/>
    <property type="match status" value="1"/>
</dbReference>
<dbReference type="GO" id="GO:0003700">
    <property type="term" value="F:DNA-binding transcription factor activity"/>
    <property type="evidence" value="ECO:0007669"/>
    <property type="project" value="InterPro"/>
</dbReference>
<dbReference type="PRINTS" id="PR00032">
    <property type="entry name" value="HTHARAC"/>
</dbReference>
<dbReference type="EMBL" id="RYZZ01000017">
    <property type="protein sequence ID" value="RUQ28133.1"/>
    <property type="molecule type" value="Genomic_DNA"/>
</dbReference>
<dbReference type="InterPro" id="IPR020449">
    <property type="entry name" value="Tscrpt_reg_AraC-type_HTH"/>
</dbReference>
<dbReference type="OrthoDB" id="2563880at2"/>
<dbReference type="InterPro" id="IPR001789">
    <property type="entry name" value="Sig_transdc_resp-reg_receiver"/>
</dbReference>
<keyword evidence="8" id="KW-1185">Reference proteome</keyword>
<evidence type="ECO:0000256" key="1">
    <source>
        <dbReference type="ARBA" id="ARBA00023015"/>
    </source>
</evidence>
<gene>
    <name evidence="7" type="ORF">ELQ35_12885</name>
</gene>
<accession>A0A3S0W5H5</accession>
<dbReference type="SUPFAM" id="SSF46689">
    <property type="entry name" value="Homeodomain-like"/>
    <property type="match status" value="1"/>
</dbReference>
<dbReference type="InterPro" id="IPR018060">
    <property type="entry name" value="HTH_AraC"/>
</dbReference>
<keyword evidence="2" id="KW-0238">DNA-binding</keyword>
<dbReference type="Gene3D" id="3.40.50.2300">
    <property type="match status" value="1"/>
</dbReference>
<proteinExistence type="predicted"/>
<keyword evidence="1" id="KW-0805">Transcription regulation</keyword>
<dbReference type="PANTHER" id="PTHR43280:SF28">
    <property type="entry name" value="HTH-TYPE TRANSCRIPTIONAL ACTIVATOR RHAS"/>
    <property type="match status" value="1"/>
</dbReference>
<name>A0A3S0W5H5_9BACI</name>
<feature type="domain" description="HTH araC/xylS-type" evidence="5">
    <location>
        <begin position="393"/>
        <end position="492"/>
    </location>
</feature>
<protein>
    <submittedName>
        <fullName evidence="7">Helix-turn-helix domain-containing protein</fullName>
    </submittedName>
</protein>
<dbReference type="Proteomes" id="UP000267430">
    <property type="component" value="Unassembled WGS sequence"/>
</dbReference>
<dbReference type="Gene3D" id="1.10.10.60">
    <property type="entry name" value="Homeodomain-like"/>
    <property type="match status" value="2"/>
</dbReference>
<dbReference type="AlphaFoldDB" id="A0A3S0W5H5"/>
<keyword evidence="3" id="KW-0804">Transcription</keyword>
<dbReference type="RefSeq" id="WP_126865240.1">
    <property type="nucleotide sequence ID" value="NZ_JAUSTX010000002.1"/>
</dbReference>
<dbReference type="PROSITE" id="PS00041">
    <property type="entry name" value="HTH_ARAC_FAMILY_1"/>
    <property type="match status" value="1"/>
</dbReference>
<evidence type="ECO:0000256" key="2">
    <source>
        <dbReference type="ARBA" id="ARBA00023125"/>
    </source>
</evidence>
<dbReference type="GO" id="GO:0043565">
    <property type="term" value="F:sequence-specific DNA binding"/>
    <property type="evidence" value="ECO:0007669"/>
    <property type="project" value="InterPro"/>
</dbReference>
<sequence length="493" mass="58436">MIKLLIADRDQNERTGIRWLVSSYAIPFDKVLFAGTVSDVFRLIEAEMPDVMCIELDMIPKDVWDSFRELAKRYKPRVIAMTAEATFERALQGIELQACDLWVKHQSPDHIKRVLTDCYRILTRTPMIQEPAKAEAGTVSYRSLFLPQETAGINYRLMLMQLENPKNQLMLLAFLQEYPFHNQPVFLPLSNMIVCIFEFDSRHPLEHLKYLGNRILSEWEEKFSEPLSVVLYDTADPSLSLNEKYLYARQALEIRFFQGFRQLSVIEDRVDWLMIDPFLTPSEQREWIDMLNNMDRERLKQWMYREFLNKEMPYPEPGLLRTRLTSILAQVRRYMKSLYLDTGLLEERYHQMFETILYNPILYRIVQEFLLFLYEVFDQAKNHKENARTDIIEQVILYLEESFHDPELRLEDVANHVDRSPAYLSSLITKRQGSSFRQILTGIRVKEAQRLLLATKLSVQEIAEKTGFMNANYFSKIFKEKTGETPRLFRNRK</sequence>
<dbReference type="Pfam" id="PF12833">
    <property type="entry name" value="HTH_18"/>
    <property type="match status" value="1"/>
</dbReference>
<evidence type="ECO:0000313" key="8">
    <source>
        <dbReference type="Proteomes" id="UP000267430"/>
    </source>
</evidence>
<evidence type="ECO:0000313" key="7">
    <source>
        <dbReference type="EMBL" id="RUQ28133.1"/>
    </source>
</evidence>
<evidence type="ECO:0000256" key="3">
    <source>
        <dbReference type="ARBA" id="ARBA00023163"/>
    </source>
</evidence>